<evidence type="ECO:0000256" key="1">
    <source>
        <dbReference type="SAM" id="Coils"/>
    </source>
</evidence>
<dbReference type="OrthoDB" id="2068443at2"/>
<name>A0A429Y7C9_9BACI</name>
<dbReference type="EMBL" id="QYTV02000001">
    <property type="protein sequence ID" value="RST77302.1"/>
    <property type="molecule type" value="Genomic_DNA"/>
</dbReference>
<organism evidence="2 3">
    <name type="scientific">Siminovitchia acidinfaciens</name>
    <dbReference type="NCBI Taxonomy" id="2321395"/>
    <lineage>
        <taxon>Bacteria</taxon>
        <taxon>Bacillati</taxon>
        <taxon>Bacillota</taxon>
        <taxon>Bacilli</taxon>
        <taxon>Bacillales</taxon>
        <taxon>Bacillaceae</taxon>
        <taxon>Siminovitchia</taxon>
    </lineage>
</organism>
<comment type="caution">
    <text evidence="2">The sequence shown here is derived from an EMBL/GenBank/DDBJ whole genome shotgun (WGS) entry which is preliminary data.</text>
</comment>
<evidence type="ECO:0000313" key="2">
    <source>
        <dbReference type="EMBL" id="RST77302.1"/>
    </source>
</evidence>
<protein>
    <submittedName>
        <fullName evidence="2">Malate synthase</fullName>
    </submittedName>
</protein>
<keyword evidence="1" id="KW-0175">Coiled coil</keyword>
<feature type="coiled-coil region" evidence="1">
    <location>
        <begin position="58"/>
        <end position="95"/>
    </location>
</feature>
<evidence type="ECO:0000313" key="3">
    <source>
        <dbReference type="Proteomes" id="UP000287156"/>
    </source>
</evidence>
<dbReference type="RefSeq" id="WP_126047173.1">
    <property type="nucleotide sequence ID" value="NZ_QYTV02000001.1"/>
</dbReference>
<keyword evidence="3" id="KW-1185">Reference proteome</keyword>
<sequence>MNLINKEVTHKVFGEGNIVDHNGAVITIDFNEDIKKFVYPDAFGKFITLNDRNVAKSLKKILLKREMEEEALERKRKEEKERQVLEQQRREKLKNHRIHESSQIVFWLDEEEQQNVFTDWQVFTGQVQSGKNKGQLNRAARLRPNSAGLLTARKSDQPETERQILGLYMVSETFSGDLSDDGIVPAHPEFRIELTDQEAEKMLFWNYYSNKNYPHRTTWNTGKYRYYDNVWTAQILKDIIALKTDEEEIKEAKNFLEYFCQMNVLDMDNIPEANGALKQ</sequence>
<gene>
    <name evidence="2" type="ORF">D4T97_002085</name>
</gene>
<reference evidence="2" key="1">
    <citation type="submission" date="2018-12" db="EMBL/GenBank/DDBJ databases">
        <authorList>
            <person name="Sun L."/>
            <person name="Chen Z."/>
        </authorList>
    </citation>
    <scope>NUCLEOTIDE SEQUENCE [LARGE SCALE GENOMIC DNA]</scope>
    <source>
        <strain evidence="2">3-2-2</strain>
    </source>
</reference>
<proteinExistence type="predicted"/>
<accession>A0A429Y7C9</accession>
<dbReference type="Proteomes" id="UP000287156">
    <property type="component" value="Unassembled WGS sequence"/>
</dbReference>
<dbReference type="AlphaFoldDB" id="A0A429Y7C9"/>